<dbReference type="EMBL" id="DWXO01000083">
    <property type="protein sequence ID" value="HJB81065.1"/>
    <property type="molecule type" value="Genomic_DNA"/>
</dbReference>
<keyword evidence="6" id="KW-0963">Cytoplasm</keyword>
<dbReference type="PANTHER" id="PTHR34276">
    <property type="entry name" value="MINI-RIBONUCLEASE 3"/>
    <property type="match status" value="1"/>
</dbReference>
<dbReference type="Proteomes" id="UP000823921">
    <property type="component" value="Unassembled WGS sequence"/>
</dbReference>
<accession>A0A9D2SCC7</accession>
<reference evidence="8" key="2">
    <citation type="submission" date="2021-04" db="EMBL/GenBank/DDBJ databases">
        <authorList>
            <person name="Gilroy R."/>
        </authorList>
    </citation>
    <scope>NUCLEOTIDE SEQUENCE</scope>
    <source>
        <strain evidence="8">CHK192-8294</strain>
    </source>
</reference>
<keyword evidence="6" id="KW-0460">Magnesium</keyword>
<dbReference type="HAMAP" id="MF_01468">
    <property type="entry name" value="RNase_Mini_III"/>
    <property type="match status" value="1"/>
</dbReference>
<keyword evidence="3 6" id="KW-0540">Nuclease</keyword>
<reference evidence="8" key="1">
    <citation type="journal article" date="2021" name="PeerJ">
        <title>Extensive microbial diversity within the chicken gut microbiome revealed by metagenomics and culture.</title>
        <authorList>
            <person name="Gilroy R."/>
            <person name="Ravi A."/>
            <person name="Getino M."/>
            <person name="Pursley I."/>
            <person name="Horton D.L."/>
            <person name="Alikhan N.F."/>
            <person name="Baker D."/>
            <person name="Gharbi K."/>
            <person name="Hall N."/>
            <person name="Watson M."/>
            <person name="Adriaenssens E.M."/>
            <person name="Foster-Nyarko E."/>
            <person name="Jarju S."/>
            <person name="Secka A."/>
            <person name="Antonio M."/>
            <person name="Oren A."/>
            <person name="Chaudhuri R.R."/>
            <person name="La Ragione R."/>
            <person name="Hildebrand F."/>
            <person name="Pallen M.J."/>
        </authorList>
    </citation>
    <scope>NUCLEOTIDE SEQUENCE</scope>
    <source>
        <strain evidence="8">CHK192-8294</strain>
    </source>
</reference>
<dbReference type="InterPro" id="IPR008226">
    <property type="entry name" value="Mini3_fam"/>
</dbReference>
<dbReference type="PIRSF" id="PIRSF005520">
    <property type="entry name" value="UCP005520"/>
    <property type="match status" value="1"/>
</dbReference>
<evidence type="ECO:0000256" key="4">
    <source>
        <dbReference type="ARBA" id="ARBA00022759"/>
    </source>
</evidence>
<keyword evidence="4 6" id="KW-0255">Endonuclease</keyword>
<dbReference type="Gene3D" id="1.10.1520.10">
    <property type="entry name" value="Ribonuclease III domain"/>
    <property type="match status" value="1"/>
</dbReference>
<keyword evidence="1 6" id="KW-0690">Ribosome biogenesis</keyword>
<protein>
    <recommendedName>
        <fullName evidence="6">Mini-ribonuclease 3</fullName>
        <shortName evidence="6">Mini-3</shortName>
        <shortName evidence="6">Mini-RNase 3</shortName>
        <ecNumber evidence="6">3.1.26.-</ecNumber>
    </recommendedName>
    <alternativeName>
        <fullName evidence="6">Mini-RNase III</fullName>
        <shortName evidence="6">Mini-III</shortName>
    </alternativeName>
</protein>
<dbReference type="InterPro" id="IPR000999">
    <property type="entry name" value="RNase_III_dom"/>
</dbReference>
<dbReference type="AlphaFoldDB" id="A0A9D2SCC7"/>
<evidence type="ECO:0000313" key="9">
    <source>
        <dbReference type="Proteomes" id="UP000823921"/>
    </source>
</evidence>
<dbReference type="SUPFAM" id="SSF69065">
    <property type="entry name" value="RNase III domain-like"/>
    <property type="match status" value="1"/>
</dbReference>
<keyword evidence="2 6" id="KW-0698">rRNA processing</keyword>
<dbReference type="GO" id="GO:0005737">
    <property type="term" value="C:cytoplasm"/>
    <property type="evidence" value="ECO:0007669"/>
    <property type="project" value="UniProtKB-SubCell"/>
</dbReference>
<evidence type="ECO:0000256" key="1">
    <source>
        <dbReference type="ARBA" id="ARBA00022517"/>
    </source>
</evidence>
<comment type="subcellular location">
    <subcellularLocation>
        <location evidence="6">Cytoplasm</location>
    </subcellularLocation>
</comment>
<gene>
    <name evidence="6" type="primary">mrnC</name>
    <name evidence="8" type="ORF">H9712_08765</name>
</gene>
<dbReference type="GO" id="GO:0006364">
    <property type="term" value="P:rRNA processing"/>
    <property type="evidence" value="ECO:0007669"/>
    <property type="project" value="UniProtKB-UniRule"/>
</dbReference>
<feature type="active site" evidence="6">
    <location>
        <position position="27"/>
    </location>
</feature>
<evidence type="ECO:0000313" key="8">
    <source>
        <dbReference type="EMBL" id="HJB81065.1"/>
    </source>
</evidence>
<comment type="caution">
    <text evidence="8">The sequence shown here is derived from an EMBL/GenBank/DDBJ whole genome shotgun (WGS) entry which is preliminary data.</text>
</comment>
<feature type="domain" description="RNase III" evidence="7">
    <location>
        <begin position="22"/>
        <end position="118"/>
    </location>
</feature>
<comment type="similarity">
    <text evidence="6">Belongs to the MrnC RNase family.</text>
</comment>
<dbReference type="Pfam" id="PF00636">
    <property type="entry name" value="Ribonuclease_3"/>
    <property type="match status" value="1"/>
</dbReference>
<keyword evidence="6" id="KW-0699">rRNA-binding</keyword>
<dbReference type="EC" id="3.1.26.-" evidence="6"/>
<evidence type="ECO:0000256" key="5">
    <source>
        <dbReference type="ARBA" id="ARBA00022801"/>
    </source>
</evidence>
<comment type="subunit">
    <text evidence="6">Homodimer.</text>
</comment>
<evidence type="ECO:0000256" key="2">
    <source>
        <dbReference type="ARBA" id="ARBA00022552"/>
    </source>
</evidence>
<evidence type="ECO:0000256" key="6">
    <source>
        <dbReference type="HAMAP-Rule" id="MF_01468"/>
    </source>
</evidence>
<comment type="cofactor">
    <cofactor evidence="6">
        <name>Mg(2+)</name>
        <dbReference type="ChEBI" id="CHEBI:18420"/>
    </cofactor>
</comment>
<dbReference type="GO" id="GO:0004525">
    <property type="term" value="F:ribonuclease III activity"/>
    <property type="evidence" value="ECO:0007669"/>
    <property type="project" value="InterPro"/>
</dbReference>
<name>A0A9D2SCC7_9FIRM</name>
<dbReference type="PANTHER" id="PTHR34276:SF1">
    <property type="entry name" value="MINI-RIBONUCLEASE 3"/>
    <property type="match status" value="1"/>
</dbReference>
<keyword evidence="5 6" id="KW-0378">Hydrolase</keyword>
<organism evidence="8 9">
    <name type="scientific">Candidatus Flavonifractor intestinigallinarum</name>
    <dbReference type="NCBI Taxonomy" id="2838586"/>
    <lineage>
        <taxon>Bacteria</taxon>
        <taxon>Bacillati</taxon>
        <taxon>Bacillota</taxon>
        <taxon>Clostridia</taxon>
        <taxon>Eubacteriales</taxon>
        <taxon>Oscillospiraceae</taxon>
        <taxon>Flavonifractor</taxon>
    </lineage>
</organism>
<evidence type="ECO:0000256" key="3">
    <source>
        <dbReference type="ARBA" id="ARBA00022722"/>
    </source>
</evidence>
<dbReference type="InterPro" id="IPR036389">
    <property type="entry name" value="RNase_III_sf"/>
</dbReference>
<evidence type="ECO:0000259" key="7">
    <source>
        <dbReference type="Pfam" id="PF00636"/>
    </source>
</evidence>
<comment type="function">
    <text evidence="6">Involved in correct processing of both the 5' and 3' ends of 23S rRNA precursor. Processes 30S rRNA precursor transcript even in absence of ribonuclease 3 (Rnc); Rnc processes 30S rRNA into smaller rRNA precursors.</text>
</comment>
<dbReference type="GO" id="GO:0019843">
    <property type="term" value="F:rRNA binding"/>
    <property type="evidence" value="ECO:0007669"/>
    <property type="project" value="UniProtKB-UniRule"/>
</dbReference>
<proteinExistence type="inferred from homology"/>
<sequence>MTDYFHLNAGPELIQGISSLGLAHLGDGVFELMVRSWLCLHGKATSKGLHRATVRYVAAPAQARAVEKILPMLEEGEQDVFRRGRNTSPHSVPQNASRADYQAATGLEALFGWLWLQGRTDRLNELFAVMMEEEECR</sequence>
<keyword evidence="6" id="KW-0694">RNA-binding</keyword>